<dbReference type="EMBL" id="WHWC01000019">
    <property type="protein sequence ID" value="KAG8363530.1"/>
    <property type="molecule type" value="Genomic_DNA"/>
</dbReference>
<organism evidence="1 2">
    <name type="scientific">Buddleja alternifolia</name>
    <dbReference type="NCBI Taxonomy" id="168488"/>
    <lineage>
        <taxon>Eukaryota</taxon>
        <taxon>Viridiplantae</taxon>
        <taxon>Streptophyta</taxon>
        <taxon>Embryophyta</taxon>
        <taxon>Tracheophyta</taxon>
        <taxon>Spermatophyta</taxon>
        <taxon>Magnoliopsida</taxon>
        <taxon>eudicotyledons</taxon>
        <taxon>Gunneridae</taxon>
        <taxon>Pentapetalae</taxon>
        <taxon>asterids</taxon>
        <taxon>lamiids</taxon>
        <taxon>Lamiales</taxon>
        <taxon>Scrophulariaceae</taxon>
        <taxon>Buddlejeae</taxon>
        <taxon>Buddleja</taxon>
    </lineage>
</organism>
<reference evidence="1" key="1">
    <citation type="submission" date="2019-10" db="EMBL/GenBank/DDBJ databases">
        <authorList>
            <person name="Zhang R."/>
            <person name="Pan Y."/>
            <person name="Wang J."/>
            <person name="Ma R."/>
            <person name="Yu S."/>
        </authorList>
    </citation>
    <scope>NUCLEOTIDE SEQUENCE</scope>
    <source>
        <strain evidence="1">LA-IB0</strain>
        <tissue evidence="1">Leaf</tissue>
    </source>
</reference>
<protein>
    <recommendedName>
        <fullName evidence="3">F-box/kelch-repeat protein SKIP25</fullName>
    </recommendedName>
</protein>
<keyword evidence="2" id="KW-1185">Reference proteome</keyword>
<comment type="caution">
    <text evidence="1">The sequence shown here is derived from an EMBL/GenBank/DDBJ whole genome shotgun (WGS) entry which is preliminary data.</text>
</comment>
<dbReference type="Proteomes" id="UP000826271">
    <property type="component" value="Unassembled WGS sequence"/>
</dbReference>
<sequence length="389" mass="43725">MPGRQCRGSIAKNHTMNTAKKRLKNKDIIKENDENEQIESALLPGLPNHLAHLCLSSLQPSLLYNVNTSWRKFIYSPYYPPFFSLYALLYKTSSISPSVGFFCFDTISSKWKPLPSPPSNPPLCLIRHHPSYISRVIPIQSVTTSGHLVLVAGTTNKFLPALTRPLVFDPLSSKWYFGPPLLNPRRWCVTGSINGAIYVASGVGTKYQCDVAKSLERWDISKHESSWNWEKRASFRDGRFSREAVEAVGYRGKLCMVNIKGKTLKEGAVYNVVMDQWEEMPRGMLAGWNGPATVDDDDDVMYVVDQENGSMRKYNADNDRWEEMIEASEYLKGAEHISAGRGRVCAVSGDGRTIVVVDILSRPVKTWRVNPPQGMEAIAVHILPRMVTV</sequence>
<dbReference type="SUPFAM" id="SSF117281">
    <property type="entry name" value="Kelch motif"/>
    <property type="match status" value="1"/>
</dbReference>
<gene>
    <name evidence="1" type="ORF">BUALT_Bualt19G0032000</name>
</gene>
<name>A0AAV6W4P9_9LAMI</name>
<evidence type="ECO:0000313" key="1">
    <source>
        <dbReference type="EMBL" id="KAG8363530.1"/>
    </source>
</evidence>
<dbReference type="InterPro" id="IPR015915">
    <property type="entry name" value="Kelch-typ_b-propeller"/>
</dbReference>
<accession>A0AAV6W4P9</accession>
<dbReference type="Gene3D" id="2.120.10.80">
    <property type="entry name" value="Kelch-type beta propeller"/>
    <property type="match status" value="1"/>
</dbReference>
<evidence type="ECO:0000313" key="2">
    <source>
        <dbReference type="Proteomes" id="UP000826271"/>
    </source>
</evidence>
<proteinExistence type="predicted"/>
<dbReference type="PANTHER" id="PTHR47590">
    <property type="entry name" value="F-BOX/KELCH-REPEAT PROTEIN SKIP25"/>
    <property type="match status" value="1"/>
</dbReference>
<evidence type="ECO:0008006" key="3">
    <source>
        <dbReference type="Google" id="ProtNLM"/>
    </source>
</evidence>
<dbReference type="PANTHER" id="PTHR47590:SF7">
    <property type="entry name" value="OS06G0711700 PROTEIN"/>
    <property type="match status" value="1"/>
</dbReference>
<dbReference type="AlphaFoldDB" id="A0AAV6W4P9"/>